<dbReference type="PANTHER" id="PTHR35525">
    <property type="entry name" value="BLL6575 PROTEIN"/>
    <property type="match status" value="1"/>
</dbReference>
<keyword evidence="3" id="KW-1185">Reference proteome</keyword>
<dbReference type="Pfam" id="PF07336">
    <property type="entry name" value="ABATE"/>
    <property type="match status" value="1"/>
</dbReference>
<sequence>MTVAQRPDPFLIADNPALDFLNSICAPWGEDIEWIENGDDLVEWLIHAELIEKQERDQIYAKLSREQLDEAAERARNMREWFRSFVTTHAGKPVNKNALKELKPLNDLLSGDHLYRQIGIIEDEELGTKFHWHELRRWHKSDDLLSAIAAEMGKFVCSADFTLVKNCEGPTCTLWFLDISKNHKRRWCSMSVCGNRAKAAAHRAKKKAH</sequence>
<dbReference type="Proteomes" id="UP001465153">
    <property type="component" value="Unassembled WGS sequence"/>
</dbReference>
<dbReference type="EMBL" id="BAABWN010000020">
    <property type="protein sequence ID" value="GAA6170148.1"/>
    <property type="molecule type" value="Genomic_DNA"/>
</dbReference>
<evidence type="ECO:0000259" key="1">
    <source>
        <dbReference type="Pfam" id="PF11706"/>
    </source>
</evidence>
<name>A0ABQ0AER4_9GAMM</name>
<accession>A0ABQ0AER4</accession>
<dbReference type="PANTHER" id="PTHR35525:SF3">
    <property type="entry name" value="BLL6575 PROTEIN"/>
    <property type="match status" value="1"/>
</dbReference>
<protein>
    <submittedName>
        <fullName evidence="2">ABATE domain-containing protein</fullName>
    </submittedName>
</protein>
<dbReference type="RefSeq" id="WP_233086809.1">
    <property type="nucleotide sequence ID" value="NZ_BAABWN010000020.1"/>
</dbReference>
<dbReference type="Pfam" id="PF11706">
    <property type="entry name" value="zf-CGNR"/>
    <property type="match status" value="1"/>
</dbReference>
<dbReference type="InterPro" id="IPR023286">
    <property type="entry name" value="ABATE_dom_sf"/>
</dbReference>
<comment type="caution">
    <text evidence="2">The sequence shown here is derived from an EMBL/GenBank/DDBJ whole genome shotgun (WGS) entry which is preliminary data.</text>
</comment>
<proteinExistence type="predicted"/>
<dbReference type="InterPro" id="IPR010852">
    <property type="entry name" value="ABATE"/>
</dbReference>
<evidence type="ECO:0000313" key="3">
    <source>
        <dbReference type="Proteomes" id="UP001465153"/>
    </source>
</evidence>
<dbReference type="Gene3D" id="1.10.3300.10">
    <property type="entry name" value="Jann2411-like domain"/>
    <property type="match status" value="1"/>
</dbReference>
<feature type="domain" description="Zinc finger CGNR" evidence="1">
    <location>
        <begin position="164"/>
        <end position="206"/>
    </location>
</feature>
<organism evidence="2 3">
    <name type="scientific">Sessilibacter corallicola</name>
    <dbReference type="NCBI Taxonomy" id="2904075"/>
    <lineage>
        <taxon>Bacteria</taxon>
        <taxon>Pseudomonadati</taxon>
        <taxon>Pseudomonadota</taxon>
        <taxon>Gammaproteobacteria</taxon>
        <taxon>Cellvibrionales</taxon>
        <taxon>Cellvibrionaceae</taxon>
        <taxon>Sessilibacter</taxon>
    </lineage>
</organism>
<dbReference type="InterPro" id="IPR021005">
    <property type="entry name" value="Znf_CGNR"/>
</dbReference>
<reference evidence="2 3" key="1">
    <citation type="submission" date="2024-04" db="EMBL/GenBank/DDBJ databases">
        <title>Draft genome sequence of Sessilibacter corallicola NBRC 116591.</title>
        <authorList>
            <person name="Miyakawa T."/>
            <person name="Kusuya Y."/>
            <person name="Miura T."/>
        </authorList>
    </citation>
    <scope>NUCLEOTIDE SEQUENCE [LARGE SCALE GENOMIC DNA]</scope>
    <source>
        <strain evidence="2 3">KU-00831-HH</strain>
    </source>
</reference>
<evidence type="ECO:0000313" key="2">
    <source>
        <dbReference type="EMBL" id="GAA6170148.1"/>
    </source>
</evidence>
<gene>
    <name evidence="2" type="ORF">NBRC116591_39610</name>
</gene>
<dbReference type="SUPFAM" id="SSF160904">
    <property type="entry name" value="Jann2411-like"/>
    <property type="match status" value="1"/>
</dbReference>